<dbReference type="Proteomes" id="UP000308917">
    <property type="component" value="Unassembled WGS sequence"/>
</dbReference>
<dbReference type="OrthoDB" id="9792858at2"/>
<sequence>MEPSALLQGDFSSRQLRDALGMFATGVTVVTTVDAAGVPVGLTINSFSAVSLEPPLILWSLVNTAGSRDAFLNSKGFVVNVLAAHQHDLAMQFASRSPDRFLNVPITRGTGGLPLLSGALAWFECKRYAEHLAGDHTIFIGQVQRVGHQQAAASAAQNGTDHDRDLTLTTPLLFHRGILHRHGFNH</sequence>
<dbReference type="Pfam" id="PF01613">
    <property type="entry name" value="Flavin_Reduct"/>
    <property type="match status" value="1"/>
</dbReference>
<dbReference type="PANTHER" id="PTHR30466">
    <property type="entry name" value="FLAVIN REDUCTASE"/>
    <property type="match status" value="1"/>
</dbReference>
<keyword evidence="2" id="KW-0560">Oxidoreductase</keyword>
<dbReference type="InterPro" id="IPR002563">
    <property type="entry name" value="Flavin_Rdtase-like_dom"/>
</dbReference>
<dbReference type="SMART" id="SM00903">
    <property type="entry name" value="Flavin_Reduct"/>
    <property type="match status" value="1"/>
</dbReference>
<accession>A0A4S8F8N4</accession>
<dbReference type="EMBL" id="STFG01000006">
    <property type="protein sequence ID" value="THU02604.1"/>
    <property type="molecule type" value="Genomic_DNA"/>
</dbReference>
<proteinExistence type="inferred from homology"/>
<evidence type="ECO:0000256" key="2">
    <source>
        <dbReference type="ARBA" id="ARBA00023002"/>
    </source>
</evidence>
<dbReference type="Gene3D" id="2.30.110.10">
    <property type="entry name" value="Electron Transport, Fmn-binding Protein, Chain A"/>
    <property type="match status" value="1"/>
</dbReference>
<gene>
    <name evidence="4" type="ORF">E9531_07445</name>
</gene>
<comment type="caution">
    <text evidence="4">The sequence shown here is derived from an EMBL/GenBank/DDBJ whole genome shotgun (WGS) entry which is preliminary data.</text>
</comment>
<dbReference type="AlphaFoldDB" id="A0A4S8F8N4"/>
<organism evidence="4 5">
    <name type="scientific">Lampropedia puyangensis</name>
    <dbReference type="NCBI Taxonomy" id="1330072"/>
    <lineage>
        <taxon>Bacteria</taxon>
        <taxon>Pseudomonadati</taxon>
        <taxon>Pseudomonadota</taxon>
        <taxon>Betaproteobacteria</taxon>
        <taxon>Burkholderiales</taxon>
        <taxon>Comamonadaceae</taxon>
        <taxon>Lampropedia</taxon>
    </lineage>
</organism>
<dbReference type="InterPro" id="IPR012349">
    <property type="entry name" value="Split_barrel_FMN-bd"/>
</dbReference>
<keyword evidence="5" id="KW-1185">Reference proteome</keyword>
<evidence type="ECO:0000259" key="3">
    <source>
        <dbReference type="SMART" id="SM00903"/>
    </source>
</evidence>
<dbReference type="GO" id="GO:0010181">
    <property type="term" value="F:FMN binding"/>
    <property type="evidence" value="ECO:0007669"/>
    <property type="project" value="InterPro"/>
</dbReference>
<dbReference type="InterPro" id="IPR050268">
    <property type="entry name" value="NADH-dep_flavin_reductase"/>
</dbReference>
<reference evidence="4 5" key="1">
    <citation type="journal article" date="2015" name="Antonie Van Leeuwenhoek">
        <title>Lampropedia puyangensis sp. nov., isolated from symptomatic bark of Populus ? euramericana canker and emended description of Lampropedia hyalina (Ehrenberg 1832) Lee et al. 2004.</title>
        <authorList>
            <person name="Li Y."/>
            <person name="Wang T."/>
            <person name="Piao C.G."/>
            <person name="Wang L.F."/>
            <person name="Tian G.Z."/>
            <person name="Zhu T.H."/>
            <person name="Guo M.W."/>
        </authorList>
    </citation>
    <scope>NUCLEOTIDE SEQUENCE [LARGE SCALE GENOMIC DNA]</scope>
    <source>
        <strain evidence="4 5">2-bin</strain>
    </source>
</reference>
<name>A0A4S8F8N4_9BURK</name>
<evidence type="ECO:0000256" key="1">
    <source>
        <dbReference type="ARBA" id="ARBA00008898"/>
    </source>
</evidence>
<protein>
    <submittedName>
        <fullName evidence="4">Flavin reductase family protein</fullName>
    </submittedName>
</protein>
<feature type="domain" description="Flavin reductase like" evidence="3">
    <location>
        <begin position="20"/>
        <end position="163"/>
    </location>
</feature>
<comment type="similarity">
    <text evidence="1">Belongs to the non-flavoprotein flavin reductase family.</text>
</comment>
<dbReference type="PANTHER" id="PTHR30466:SF11">
    <property type="entry name" value="FLAVIN-DEPENDENT MONOOXYGENASE, REDUCTASE SUBUNIT HSAB"/>
    <property type="match status" value="1"/>
</dbReference>
<evidence type="ECO:0000313" key="4">
    <source>
        <dbReference type="EMBL" id="THU02604.1"/>
    </source>
</evidence>
<dbReference type="GO" id="GO:0042602">
    <property type="term" value="F:riboflavin reductase (NADPH) activity"/>
    <property type="evidence" value="ECO:0007669"/>
    <property type="project" value="TreeGrafter"/>
</dbReference>
<evidence type="ECO:0000313" key="5">
    <source>
        <dbReference type="Proteomes" id="UP000308917"/>
    </source>
</evidence>
<dbReference type="SUPFAM" id="SSF50475">
    <property type="entry name" value="FMN-binding split barrel"/>
    <property type="match status" value="1"/>
</dbReference>